<sequence length="91" mass="10265">MEFPNEYKKPPTSLGEWIIAVLIKRLPLIGLIMLIVWATDKTTDPEKATWAKAELIVKLIIFAAIILFIAVIGFGVFANFADDVVWSEFNQ</sequence>
<accession>A0A3E0DQL2</accession>
<protein>
    <submittedName>
        <fullName evidence="2">Uncharacterized protein</fullName>
    </submittedName>
</protein>
<keyword evidence="1" id="KW-0472">Membrane</keyword>
<dbReference type="EMBL" id="QUNF01000013">
    <property type="protein sequence ID" value="REG85381.1"/>
    <property type="molecule type" value="Genomic_DNA"/>
</dbReference>
<dbReference type="RefSeq" id="WP_086542397.1">
    <property type="nucleotide sequence ID" value="NZ_MSSW01000046.1"/>
</dbReference>
<organism evidence="2 3">
    <name type="scientific">Algoriphagus antarcticus</name>
    <dbReference type="NCBI Taxonomy" id="238540"/>
    <lineage>
        <taxon>Bacteria</taxon>
        <taxon>Pseudomonadati</taxon>
        <taxon>Bacteroidota</taxon>
        <taxon>Cytophagia</taxon>
        <taxon>Cytophagales</taxon>
        <taxon>Cyclobacteriaceae</taxon>
        <taxon>Algoriphagus</taxon>
    </lineage>
</organism>
<proteinExistence type="predicted"/>
<feature type="transmembrane region" description="Helical" evidence="1">
    <location>
        <begin position="17"/>
        <end position="38"/>
    </location>
</feature>
<name>A0A3E0DQL2_9BACT</name>
<evidence type="ECO:0000313" key="3">
    <source>
        <dbReference type="Proteomes" id="UP000256405"/>
    </source>
</evidence>
<evidence type="ECO:0000256" key="1">
    <source>
        <dbReference type="SAM" id="Phobius"/>
    </source>
</evidence>
<dbReference type="OrthoDB" id="2943819at2"/>
<gene>
    <name evidence="2" type="ORF">C8N25_11369</name>
</gene>
<evidence type="ECO:0000313" key="2">
    <source>
        <dbReference type="EMBL" id="REG85381.1"/>
    </source>
</evidence>
<comment type="caution">
    <text evidence="2">The sequence shown here is derived from an EMBL/GenBank/DDBJ whole genome shotgun (WGS) entry which is preliminary data.</text>
</comment>
<reference evidence="2 3" key="1">
    <citation type="submission" date="2018-08" db="EMBL/GenBank/DDBJ databases">
        <title>Genomic Encyclopedia of Archaeal and Bacterial Type Strains, Phase II (KMG-II): from individual species to whole genera.</title>
        <authorList>
            <person name="Goeker M."/>
        </authorList>
    </citation>
    <scope>NUCLEOTIDE SEQUENCE [LARGE SCALE GENOMIC DNA]</scope>
    <source>
        <strain evidence="2 3">DSM 15986</strain>
    </source>
</reference>
<dbReference type="Proteomes" id="UP000256405">
    <property type="component" value="Unassembled WGS sequence"/>
</dbReference>
<keyword evidence="3" id="KW-1185">Reference proteome</keyword>
<keyword evidence="1" id="KW-1133">Transmembrane helix</keyword>
<keyword evidence="1" id="KW-0812">Transmembrane</keyword>
<dbReference type="AlphaFoldDB" id="A0A3E0DQL2"/>
<feature type="transmembrane region" description="Helical" evidence="1">
    <location>
        <begin position="59"/>
        <end position="81"/>
    </location>
</feature>